<feature type="domain" description="Carrier" evidence="7">
    <location>
        <begin position="916"/>
        <end position="990"/>
    </location>
</feature>
<feature type="compositionally biased region" description="Polar residues" evidence="6">
    <location>
        <begin position="547"/>
        <end position="565"/>
    </location>
</feature>
<dbReference type="CDD" id="cd05930">
    <property type="entry name" value="A_NRPS"/>
    <property type="match status" value="2"/>
</dbReference>
<reference evidence="8 9" key="1">
    <citation type="submission" date="2022-06" db="EMBL/GenBank/DDBJ databases">
        <title>Genomic Encyclopedia of Archaeal and Bacterial Type Strains, Phase II (KMG-II): from individual species to whole genera.</title>
        <authorList>
            <person name="Goeker M."/>
        </authorList>
    </citation>
    <scope>NUCLEOTIDE SEQUENCE [LARGE SCALE GENOMIC DNA]</scope>
    <source>
        <strain evidence="8 9">DSM 44255</strain>
    </source>
</reference>
<gene>
    <name evidence="8" type="ORF">LV75_000602</name>
</gene>
<evidence type="ECO:0000256" key="2">
    <source>
        <dbReference type="ARBA" id="ARBA00022450"/>
    </source>
</evidence>
<accession>A0ABT1I6B2</accession>
<feature type="domain" description="Carrier" evidence="7">
    <location>
        <begin position="2388"/>
        <end position="2463"/>
    </location>
</feature>
<dbReference type="CDD" id="cd19543">
    <property type="entry name" value="DCL_NRPS"/>
    <property type="match status" value="2"/>
</dbReference>
<dbReference type="CDD" id="cd17646">
    <property type="entry name" value="A_NRPS_AB3403-like"/>
    <property type="match status" value="1"/>
</dbReference>
<keyword evidence="5" id="KW-0045">Antibiotic biosynthesis</keyword>
<dbReference type="InterPro" id="IPR023213">
    <property type="entry name" value="CAT-like_dom_sf"/>
</dbReference>
<dbReference type="Pfam" id="PF00501">
    <property type="entry name" value="AMP-binding"/>
    <property type="match status" value="4"/>
</dbReference>
<dbReference type="InterPro" id="IPR036736">
    <property type="entry name" value="ACP-like_sf"/>
</dbReference>
<dbReference type="InterPro" id="IPR006162">
    <property type="entry name" value="Ppantetheine_attach_site"/>
</dbReference>
<dbReference type="SUPFAM" id="SSF56801">
    <property type="entry name" value="Acetyl-CoA synthetase-like"/>
    <property type="match status" value="4"/>
</dbReference>
<dbReference type="NCBIfam" id="TIGR01720">
    <property type="entry name" value="NRPS-para261"/>
    <property type="match status" value="2"/>
</dbReference>
<dbReference type="Proteomes" id="UP001205185">
    <property type="component" value="Unassembled WGS sequence"/>
</dbReference>
<proteinExistence type="predicted"/>
<dbReference type="InterPro" id="IPR009081">
    <property type="entry name" value="PP-bd_ACP"/>
</dbReference>
<feature type="region of interest" description="Disordered" evidence="6">
    <location>
        <begin position="545"/>
        <end position="565"/>
    </location>
</feature>
<dbReference type="PANTHER" id="PTHR45527">
    <property type="entry name" value="NONRIBOSOMAL PEPTIDE SYNTHETASE"/>
    <property type="match status" value="1"/>
</dbReference>
<comment type="cofactor">
    <cofactor evidence="1">
        <name>pantetheine 4'-phosphate</name>
        <dbReference type="ChEBI" id="CHEBI:47942"/>
    </cofactor>
</comment>
<dbReference type="InterPro" id="IPR001242">
    <property type="entry name" value="Condensation_dom"/>
</dbReference>
<dbReference type="SMART" id="SM00823">
    <property type="entry name" value="PKS_PP"/>
    <property type="match status" value="4"/>
</dbReference>
<dbReference type="NCBIfam" id="NF003417">
    <property type="entry name" value="PRK04813.1"/>
    <property type="match status" value="4"/>
</dbReference>
<evidence type="ECO:0000256" key="1">
    <source>
        <dbReference type="ARBA" id="ARBA00001957"/>
    </source>
</evidence>
<dbReference type="PROSITE" id="PS00455">
    <property type="entry name" value="AMP_BINDING"/>
    <property type="match status" value="4"/>
</dbReference>
<dbReference type="NCBIfam" id="TIGR01733">
    <property type="entry name" value="AA-adenyl-dom"/>
    <property type="match status" value="4"/>
</dbReference>
<dbReference type="CDD" id="cd17643">
    <property type="entry name" value="A_NRPS_Cytc1-like"/>
    <property type="match status" value="1"/>
</dbReference>
<keyword evidence="3" id="KW-0597">Phosphoprotein</keyword>
<evidence type="ECO:0000313" key="9">
    <source>
        <dbReference type="Proteomes" id="UP001205185"/>
    </source>
</evidence>
<dbReference type="Gene3D" id="3.40.50.12780">
    <property type="entry name" value="N-terminal domain of ligase-like"/>
    <property type="match status" value="2"/>
</dbReference>
<dbReference type="InterPro" id="IPR020806">
    <property type="entry name" value="PKS_PP-bd"/>
</dbReference>
<dbReference type="InterPro" id="IPR000873">
    <property type="entry name" value="AMP-dep_synth/lig_dom"/>
</dbReference>
<dbReference type="InterPro" id="IPR010060">
    <property type="entry name" value="NRPS_synth"/>
</dbReference>
<dbReference type="InterPro" id="IPR025110">
    <property type="entry name" value="AMP-bd_C"/>
</dbReference>
<evidence type="ECO:0000256" key="3">
    <source>
        <dbReference type="ARBA" id="ARBA00022553"/>
    </source>
</evidence>
<name>A0ABT1I6B2_9PSEU</name>
<evidence type="ECO:0000259" key="7">
    <source>
        <dbReference type="PROSITE" id="PS50075"/>
    </source>
</evidence>
<dbReference type="Gene3D" id="3.30.559.30">
    <property type="entry name" value="Nonribosomal peptide synthetase, condensation domain"/>
    <property type="match status" value="6"/>
</dbReference>
<dbReference type="Gene3D" id="3.30.300.30">
    <property type="match status" value="4"/>
</dbReference>
<dbReference type="Gene3D" id="1.10.1200.10">
    <property type="entry name" value="ACP-like"/>
    <property type="match status" value="4"/>
</dbReference>
<evidence type="ECO:0000256" key="6">
    <source>
        <dbReference type="SAM" id="MobiDB-lite"/>
    </source>
</evidence>
<dbReference type="Pfam" id="PF00668">
    <property type="entry name" value="Condensation"/>
    <property type="match status" value="6"/>
</dbReference>
<dbReference type="PROSITE" id="PS50075">
    <property type="entry name" value="CARRIER"/>
    <property type="match status" value="4"/>
</dbReference>
<dbReference type="RefSeq" id="WP_253885062.1">
    <property type="nucleotide sequence ID" value="NZ_BAAAVB010000006.1"/>
</dbReference>
<dbReference type="Gene3D" id="3.30.559.10">
    <property type="entry name" value="Chloramphenicol acetyltransferase-like domain"/>
    <property type="match status" value="6"/>
</dbReference>
<protein>
    <submittedName>
        <fullName evidence="8">Non-ribosomal peptide synthase domain TIGR01720/amino acid adenylation domain-containing protein</fullName>
    </submittedName>
</protein>
<evidence type="ECO:0000256" key="5">
    <source>
        <dbReference type="ARBA" id="ARBA00023194"/>
    </source>
</evidence>
<dbReference type="Gene3D" id="3.40.50.980">
    <property type="match status" value="4"/>
</dbReference>
<feature type="domain" description="Carrier" evidence="7">
    <location>
        <begin position="3409"/>
        <end position="3484"/>
    </location>
</feature>
<sequence length="4976" mass="529155">MSAIEDILPLSPLQSGMLFHSTLDESGQDVYLAQLVLDLAGPLDPARLRAAVNGLTARHSALRSAFVRDVGDPVQVVLAQVEVPWIEESATEERAAELLAADRATRFDLDQPPLIRAMLLGLGPERHRLVLTNHHLVMDGWSTPLLMRDLFALYAGEHLPAARPFRDHLAWLANRDKAASTAAWKNALGDVDSATLLVPAAVSAPAVLPREVVLDIPGLTTFARAQGVTTNTVVQAAWGILTSRLTGRDDVIFGATVAGRPADLPGVESMVGLFINTIPVRLRLNPGETVTDLMARLQDEQAELLDHQHVGLADVQRAIGSGVGELFDSLVVFESFPFDTGAIDAAVASTGLRVTSTGRPIATHYPVTLMVMPRGDTLEFTLKYRPDLVTDPEGLLGRLRDLLAEIVTYPRALVAVLGRVAVDLPPAIPAVPTPGATLAELFAAQVARTPDAPAVEFQGDTLTYAELDAKAEALAARLPVGPEDLVALVLPRSADLVIAALAVVKAGAGYLPIDPGYPADRIRATLDDAAPVAVITALDDDVPIPTHRSSANQGSANQGSADQGSADQDNVAYVIYTSGSTGTPKGVVVTHRDVVTLLTAAQPSFGFGPDDVWTLFHSFAFDFSVWEMWGPLVTGGRLVVVPHETSRSPEDFRALLAEQRVTVLNQTPSAYYQLNTVGLPDLRVVIFGGEALDPTRLTPGPRLVNMYGITETTVHVTFRELDSTATGSVIGLGLPGLTVHVLDSSLAPVPVGVPGEMYVGGGQLARGYLGRHGLTASRFVANPFGEPGSRLYRSGDLARWTESGELEYLGRADDQVKIRGFRIEVGEVEAALATAPGVTHCAVVARADGPSGTHLAAYLVGSADIPAIREHLRARLPEHMLPAGFVVLDALPLTGNGKLDRRALPPLDFGANTGRAASTDTERLLADLFAQVLGRDTVGVDQSFFELGGDSIISIQLVGRARAAGVVLSPRQVFELRTVAELAAAVDAAVVNGAVVNGAAAVPERLIEADGTGRVTPTPIMRTFLARGGPFARFSQAVLVPVPAGATRSTVVGALRVLLEHHDLLRAKSVLGDEHELTVASVGSVDAEPLVHRVERTDDPDLLRREHTAAVARLDRAGGVLAQLTWFDPGFALLTCHHVATDGYSCQILAEDLASALRGEPLPPVLTSFRAWAERLPAVAAARIAELPLWRDIVASPDPVLGAGRLDLVRDTRETVRQVTAALPAEVTEALLTVVPAAFHTGPSEILMAAFGRAVATWRGTGEPTTLITVEAHGREQHIVDGADLSRTVGWFTTQYPVRLDATGDPAATVKRVKQHLADLPDRGVGYGLLRHFTDSGLDAFPEPQILFNYMGRVAPPNDDPLGFAQIGFGGVAPAADPGLPAAAALVVNAVVPDGAGLEIQLRYPASLFVEDEITRLADLWAAELTALAGYKGLGGRTPSDLPLVRATQADVELWEARFPGLSDVLPLSPLQQGLLFHANYDADAVDFYSVQLVVDLDGPVDVDRLRAAATALVARHPVLRTAFSDESSIPAQVVLAEVTPSLVVLDMTTVEFDEFLESDRRARFDLTCPPLVRLTLVRLGEDDHRLVVTNHHLVLDGWSTPLVVRDLFALYENRTLTVPPRPYRDFLAWLTRRDHDASLTAWANAFAGVDEPTLLASADLRDASVLPAEVVDLVPADLTARLTQVARGHGVTLNTVLAAAWGVVLGALTGRDDVVFGLAVSGRPPELAGVESMVGLFINTVPVRVAWSPADPVATLLARLQDARTGVLDHEHVGLSDIQALTPVTGRLFDTLMVFETFPLDTADLLDPTRAGGLSAQVGWSRGYTHYPLTLMLMPDGDLLRIKLEYRTDVFERGAVAQVLSRVLAVLGAFADDPGTALSRVDVLGAVERDRVLRWNDTDLPVRPVTVPDLIAEQAPNAVAVVCGDSSLTFANLGERSDRLAAHLVSLGVGQETPVGLLLPRSTDVIVAMLAVWKAGGVTVPLDPNYPAERVASVLAEASPVAVVTHRALGRFTCPTVFADESTTWTGQGQPQGPVGPDSAAYIVFTSGSTGRPKGVVATHRGVVNLTAAHRRAFIDPAAERLGRPVRALNVLSFAFDGSVDPLLWLFAGHELHILPDELIGDPRGIVDHTRAHAIDFIDAPPSLMDLLIPAGLLDGPLSVVATGAEAVGTRLWDQLAEADVTALNLYGPTECTVDALWTLVDAGDPHIGRPVANSHSYVLDSALRLVPVGVPGELYIAGAGLARGYLGRPGETAVRFVANPFGAGRLYRTGDLVRWTESGTVEFLGRVDDQVKIRGYRVEPGEVESVLSGLPGVTQAAVVARDGRLVAYLTGTASAEQARADLVRLLPDYLVPAAIVPLGALPQQPNGKLDRRALPAPDFAGQSVRQPSTDTERLVHGLFTELLDARRIGVDDSFFALGGHSLLAARLVARLRAEVDGPLSIRAVFDTPTVAGLAAHLDSLTGGPSRPALRAETRPERIPLSAAQARLWFHDKLNGPSAAYTMPFASRLTGPLDLDALRLAFNDVVARHESLRTVLEEHDGVPYQRVLDAVTVPFTVVDTTDPGKGLAKAAAEPFQLDRDIPIRVAVFRVSSSEHVLLLSIHHSAADEWSTGPLLRDLATAYAARSVGMEPAWTALPVQYADYALWQQKVLESVAGEQLAHWSRALDGAPDAIALPVDRPRPGSPIAGAGRVRAAIPAETVARLRSVLADTGASELMAAHAAVAALLHKLGAGADIPLGALVAGRGEQAVTDLVGFFVNTVVLRVDLSGDPTPRELLVRVRAVALAAYANADVPFEQVVEVVNPGREPGRHPLFQTLVDYWKPDGAATGLPGLATTVVDPGAPAAPKFDLAFGVTTGSGGELLVSAEFAEDLFDRATVESLLVRLRRVVEAMATTPDLRLSQVSVLDDQERHLVVAAWNDRAVQAAHGSEHTALDLFAEQVAATPDSPAVVGGGTATFRELDDLSGRLAAHLVSLGVGPEDRVAVVLPRSKSVVVAMLAVWKAGGVVVPVDPTYPADRIALVLDDANPVVVVGASVPGRTVVLEDPASWTGTGSPAGAVSPDSAAYLIHTSGSTGRPKGVVATHRGLVNLAWSHRQTVMPQERLRVLNAVSFAFDAAMDPLLWLLSGHEMHILAQEAMGDPRAITRYVQSAGIDYVDAPPSLLELLLDEGLLDGDHRPKVVATGAEAVGPRLWDRIAAADVLGVNFYGPTEATVDASWARIELETAPHIGGPVANARLYVLDNFLNPVPPGIPGELYVGGPGVARGYHGKAGETAARFVASPFGDGRLYRTGDLVRWTESGTVEFLGRVDDQVKIRGYRVEPGEVEAALSAVADVRQAVVVARGGVLIGYVAALPGTDGAAVRDEVALALPAHLVPSRVVVLPEFPLLPNGKLNRKALPAPEVADGRAPDTPTEKAVARVFTQLLDRDQVGADDSFFDLGGHSLLAARLVARLRSERDVDLSVRAVFEAPTVAGLATLVDQAARSRRPALVARPRPEPVPLSAAQSRLWFLHKLDGPSGTYNVPFAVRLAGVLNVDALRAAIRDVIARHESLRTVFLEDGGVPRQQILEASEIDTPFAVRDTTESALWAQVQTEADYPFDLGREIPIRATVLRLGAIDHVFVLVVHHIASDEWSTGPLLRDLADAYEARFVGIEPEWAPLAVQYADYTLWQNDLLDGLLDDQLGYWTHTLSELPEAIPLPTDHPRVAKESSQGGVVRFAVPANVVTGLRAIGREVGATDFMVVTAAVTALLHKLGAGNDIPLGALVAGRGDDAVTDLVGFFVNTIVLRTDLSGDPTLRDVLARVRETALGAFANADAPFDRVVEAINPDRATGRHPLFQTMVDFRTTDLGGAALPGVSARPVVDDAAFIGGAKFDLAFNFASLPDGSLDGSLEFDADLFEHASAETLARRLGRVLATASAEPTTPLSRLDVLDATERDLLVRGWNDTATPVDDVTVPGLFAAQVAQTPDAVAVISGDAQLTYAELDSAANAVAAALTDRGIGREDIIGLHLDRSPDLIAAMLGVQRIGAAFVPLEPSWPAQRVTDIHGSARLRAVITESEAALPDLDVPVLQVADLLSTTEVVEAPLHPDGLAYVIYTSGSTGTPKGAMILHKAIAARLLWQREMLGFGPGDAALFKAPLGFDISINEIFLPLVTGGAVVVAAPGAERDVEYLLDLITEHRVSFTYLVASMLDMLLQLPGITAVTDTLKHVWCGGEALTPELFDRFRRALDATMYHGYGPAEATIGVSHEFYRGDAVRRGISIGRPNPNTRVHVLDAALNPVPVGVQGELYTGGLPLGRGYVGDPAQTAARFVADPWTPGARLYRTGDLARWTAGGTLEFLGRVDHQVKIRGMRVELQEIEAALAAHDAVRQAVVVTVRGPSGATQLAGYCTGTGSAGTALDGHALRGWLGERLPEHMVPPTIQVLDALPVTPSGKVDRRALPAPDFTASLRTPVTEVEQLVCSLFAEVLGLPRVGVDDSFFSLGGDSIVSLQLVAKARAAGLAISPRDVFDSRTAGDLARLVSDRVPVAIEAPTVDAVGEVPLTPVMRTVLSRDGLRRRYAQAAVVEAPANLDPAALATAVEALVRHHDALRAVVTSTGDTWRYVVPKAGEVDGLVRPGSDDVRAELDAAADRLDPSSGVMLQVVWFPEVIGIVIHHFAVDGVSWRILLPDLADAYQAAVEGRTPELTPVGTSLRAWASGLAEVDRSSEVDFWSATLDGPDTALGSRPLDPTRDVLATVRDVRVELPVDVSRAVLTDVPDRYFARIDDVLLTALGMAFGRPTLVELEGHGREDGVIDGADLSRTVGWFTTVYPVRLDVGSLEPGDALKHVKEALRAVPNRGIGYGHLHDTNPAQITFNYLGRYGGTDAGKPWTQSGEYADMAGIFDPTAPAPNTLEVTALTEDTSAGPVLRATWSYPEGVLTREEVIDLANRWREALIALTSDSAVGGHTPSDMTLVDIDQASLDAFEDMWGEL</sequence>
<keyword evidence="4" id="KW-0677">Repeat</keyword>
<dbReference type="EMBL" id="JAMTCO010000002">
    <property type="protein sequence ID" value="MCP2268116.1"/>
    <property type="molecule type" value="Genomic_DNA"/>
</dbReference>
<dbReference type="InterPro" id="IPR045851">
    <property type="entry name" value="AMP-bd_C_sf"/>
</dbReference>
<dbReference type="InterPro" id="IPR020845">
    <property type="entry name" value="AMP-binding_CS"/>
</dbReference>
<dbReference type="CDD" id="cd19540">
    <property type="entry name" value="LCL_NRPS-like"/>
    <property type="match status" value="2"/>
</dbReference>
<dbReference type="PANTHER" id="PTHR45527:SF14">
    <property type="entry name" value="PLIPASTATIN SYNTHASE SUBUNIT B"/>
    <property type="match status" value="1"/>
</dbReference>
<dbReference type="Pfam" id="PF13193">
    <property type="entry name" value="AMP-binding_C"/>
    <property type="match status" value="3"/>
</dbReference>
<dbReference type="InterPro" id="IPR042099">
    <property type="entry name" value="ANL_N_sf"/>
</dbReference>
<comment type="caution">
    <text evidence="8">The sequence shown here is derived from an EMBL/GenBank/DDBJ whole genome shotgun (WGS) entry which is preliminary data.</text>
</comment>
<dbReference type="PROSITE" id="PS00012">
    <property type="entry name" value="PHOSPHOPANTETHEINE"/>
    <property type="match status" value="4"/>
</dbReference>
<evidence type="ECO:0000313" key="8">
    <source>
        <dbReference type="EMBL" id="MCP2268116.1"/>
    </source>
</evidence>
<dbReference type="Gene3D" id="2.30.38.10">
    <property type="entry name" value="Luciferase, Domain 3"/>
    <property type="match status" value="2"/>
</dbReference>
<dbReference type="SUPFAM" id="SSF47336">
    <property type="entry name" value="ACP-like"/>
    <property type="match status" value="4"/>
</dbReference>
<dbReference type="Pfam" id="PF00550">
    <property type="entry name" value="PP-binding"/>
    <property type="match status" value="4"/>
</dbReference>
<organism evidence="8 9">
    <name type="scientific">Actinokineospora diospyrosa</name>
    <dbReference type="NCBI Taxonomy" id="103728"/>
    <lineage>
        <taxon>Bacteria</taxon>
        <taxon>Bacillati</taxon>
        <taxon>Actinomycetota</taxon>
        <taxon>Actinomycetes</taxon>
        <taxon>Pseudonocardiales</taxon>
        <taxon>Pseudonocardiaceae</taxon>
        <taxon>Actinokineospora</taxon>
    </lineage>
</organism>
<keyword evidence="2" id="KW-0596">Phosphopantetheine</keyword>
<feature type="domain" description="Carrier" evidence="7">
    <location>
        <begin position="4454"/>
        <end position="4528"/>
    </location>
</feature>
<dbReference type="SUPFAM" id="SSF52777">
    <property type="entry name" value="CoA-dependent acyltransferases"/>
    <property type="match status" value="12"/>
</dbReference>
<keyword evidence="9" id="KW-1185">Reference proteome</keyword>
<evidence type="ECO:0000256" key="4">
    <source>
        <dbReference type="ARBA" id="ARBA00022737"/>
    </source>
</evidence>
<dbReference type="InterPro" id="IPR010071">
    <property type="entry name" value="AA_adenyl_dom"/>
</dbReference>